<evidence type="ECO:0000313" key="4">
    <source>
        <dbReference type="Proteomes" id="UP001412239"/>
    </source>
</evidence>
<evidence type="ECO:0000256" key="1">
    <source>
        <dbReference type="ARBA" id="ARBA00022801"/>
    </source>
</evidence>
<dbReference type="InterPro" id="IPR018228">
    <property type="entry name" value="DNase_TatD-rel_CS"/>
</dbReference>
<dbReference type="CDD" id="cd01310">
    <property type="entry name" value="TatD_DNAse"/>
    <property type="match status" value="1"/>
</dbReference>
<organism evidence="3 4">
    <name type="scientific">Tuber aestivum</name>
    <name type="common">summer truffle</name>
    <dbReference type="NCBI Taxonomy" id="59557"/>
    <lineage>
        <taxon>Eukaryota</taxon>
        <taxon>Fungi</taxon>
        <taxon>Dikarya</taxon>
        <taxon>Ascomycota</taxon>
        <taxon>Pezizomycotina</taxon>
        <taxon>Pezizomycetes</taxon>
        <taxon>Pezizales</taxon>
        <taxon>Tuberaceae</taxon>
        <taxon>Tuber</taxon>
    </lineage>
</organism>
<evidence type="ECO:0000256" key="2">
    <source>
        <dbReference type="SAM" id="MobiDB-lite"/>
    </source>
</evidence>
<dbReference type="InterPro" id="IPR032466">
    <property type="entry name" value="Metal_Hydrolase"/>
</dbReference>
<dbReference type="PANTHER" id="PTHR46363:SF1">
    <property type="entry name" value="DEOXYRIBONUCLEASE TATDN2-RELATED"/>
    <property type="match status" value="1"/>
</dbReference>
<keyword evidence="4" id="KW-1185">Reference proteome</keyword>
<dbReference type="Pfam" id="PF01026">
    <property type="entry name" value="TatD_DNase"/>
    <property type="match status" value="1"/>
</dbReference>
<evidence type="ECO:0008006" key="5">
    <source>
        <dbReference type="Google" id="ProtNLM"/>
    </source>
</evidence>
<name>A0A292PQW4_9PEZI</name>
<sequence>MACLLQKAGLLSTPLKRQVHISRIMSALGPQDARQQPSGKKRKSNDLSREGHVIPWDGLRSSYADTHCHLFTTLETLKRDGDQSIPHNRIDLFVKQFFPKNCTSVVDIHCDLPLRDLHEQALSLTEWPEGFKYYFAMGAHPHVAQRYTDDVHKMFVKAMSNPSCVAWGECGLDYFKNPPEAHPIQREVFARQLTAAVSLDKPIVIHTRDAPDDTLSLIREHVPKSHNLHIHCFTSTAELARSILTEYPNSFIGITGVVTYKGLEHIRELIVSGELPLERILLETDSPFMVPKNAYDWLAKSRPEREKKRRFAVSHAGMIPFVAEKIAGWVNEGRIARGEEETEIEAVLDVTRGNARRMYRIEI</sequence>
<dbReference type="Gene3D" id="3.20.20.140">
    <property type="entry name" value="Metal-dependent hydrolases"/>
    <property type="match status" value="1"/>
</dbReference>
<dbReference type="PROSITE" id="PS01090">
    <property type="entry name" value="TATD_2"/>
    <property type="match status" value="1"/>
</dbReference>
<gene>
    <name evidence="3" type="ORF">GSTUAT00006888001</name>
</gene>
<dbReference type="SUPFAM" id="SSF51556">
    <property type="entry name" value="Metallo-dependent hydrolases"/>
    <property type="match status" value="1"/>
</dbReference>
<dbReference type="AlphaFoldDB" id="A0A292PQW4"/>
<proteinExistence type="predicted"/>
<evidence type="ECO:0000313" key="3">
    <source>
        <dbReference type="EMBL" id="CUS09008.1"/>
    </source>
</evidence>
<dbReference type="InterPro" id="IPR001130">
    <property type="entry name" value="TatD-like"/>
</dbReference>
<reference evidence="3" key="1">
    <citation type="submission" date="2015-10" db="EMBL/GenBank/DDBJ databases">
        <authorList>
            <person name="Regsiter A."/>
            <person name="william w."/>
        </authorList>
    </citation>
    <scope>NUCLEOTIDE SEQUENCE</scope>
    <source>
        <strain evidence="3">Montdore</strain>
    </source>
</reference>
<dbReference type="Proteomes" id="UP001412239">
    <property type="component" value="Unassembled WGS sequence"/>
</dbReference>
<dbReference type="GO" id="GO:0016788">
    <property type="term" value="F:hydrolase activity, acting on ester bonds"/>
    <property type="evidence" value="ECO:0007669"/>
    <property type="project" value="InterPro"/>
</dbReference>
<accession>A0A292PQW4</accession>
<dbReference type="EMBL" id="LN891101">
    <property type="protein sequence ID" value="CUS09008.1"/>
    <property type="molecule type" value="Genomic_DNA"/>
</dbReference>
<keyword evidence="1" id="KW-0378">Hydrolase</keyword>
<dbReference type="PANTHER" id="PTHR46363">
    <property type="entry name" value="DEOXYRIBONUCLEASE TATDN2-RELATED"/>
    <property type="match status" value="1"/>
</dbReference>
<feature type="region of interest" description="Disordered" evidence="2">
    <location>
        <begin position="27"/>
        <end position="47"/>
    </location>
</feature>
<protein>
    <recommendedName>
        <fullName evidence="5">Amidohydrolase-related domain-containing protein</fullName>
    </recommendedName>
</protein>